<dbReference type="RefSeq" id="YP_004324923.1">
    <property type="nucleotide sequence ID" value="NC_015290.1"/>
</dbReference>
<sequence length="1375" mass="147527">MTRTVPGTGASIKPIFDENFGVRAIRVLEGGSGYDSANPPRLTVTGCGTPDTAALLYPIIDSDSGQIIHVRVLERGRGYDPLRLQFFPEQETPNVINSFDVNRIWQDHPNSLASGTFSADTDRLRIQSDNHPKPTYIQAEAAPGGGPLIDRSFDQTFIYRGGKDVPHPTIRTEQNNKVLGILANGGLLHTPEWGTTGNAPTNFAIDSVKYDYVKSNSVYDTVTEGNVRYYHSNKTLDEFKLGNGVLEWGNLKQFTWNVKVETGNVSIDVTNVDETLGTVAVGRTIDEIGGNASGEISKVVRDGSNIVTRIYLRQLTGSAFSKNDLCLGSTGFSFKISEDPYTFNAYYIDFGADAEKFGTFTPGTFYFAPENIIVKQNYLIKFNQSDSTNNNHPIRFSTTADGTHNDTPGTLYYTSTGASSDPAADYENEYAPIFIMNADETNRIYYYCSNHPNMAGSSGDEGYMIISTDTTAETLTNNYYVENYYGSGGTLDYSRHTDGHSKILGMSYDGYPIYGPWGYNSSGTVIRQVSSQRLRTTAELPGARPVVNTTGTTTYTVTVSNGEFLFGGSRPNFLSLGRGKTFIFNQDDASNNGEFLLFSETDGGWHPSSSIGTTSYLYELGVTYTLDGSTVTYAAYIAGFNAATQRRIQIVVPVTAPDALYIFGYQTSGLGLRTVQSGYLLGDLVQDYIYDSTVGTLDEFNGKFAVTPDYPNGTYAYFMTEDGSGNPVYPYVIGREFYGTPLFEGDTVPEVISDFPDGAAGEVVLNDSGAISYIKMTKNGDNYYNTTKARILGGEGSGATGTSTVQTVTGLTLLNAGRSYSSAPTVVFEGGGGGQDAQGSAKVDTTGKVTSIDIADPGEFYQEPPFVLLTGGSGIGAKAVATIDQGAITSITVTDQGEGYTTPPTVVFTRLVNLKRKTRARQANNAKNIYLTGLTKDVTTSASEIYVSNTGAFPGSGEFILDYETISYTSKTDEKFAGITRGVNFNYDQRVILDDGQNDDSGVSTYKFNIGDRVIRRVESASNKVAKVYDWNASTRELLLTFEIDELAFIDGGIPSSEEATVQFDAGVAGASGALDSPHVILTVSGSTITTLTVPIATLQDKEFQDIAENAGAGDGIPDLVNTATEYENQISLDGGIYNSLYGIEETQGGTNTTLLQVGDSVKDANVPFKYANIAIAGGLSEGREHNALVNITLDALDGNGQNFSVNEVVTGDTSGVRGTVVSWDSSTKVLQLKDVLAFNTGDVNVGEAGYLYKFSENSTIVDVIIQNAGTNYSATPTMTFEDVGDIRATGTVTMTVAGDQVAGVTITNGGYGYVQSVDNSYNLHPSLTFTNAGGDTTGSGVVGYAIMGGEKVSGNNGAQYRIKSIEYLSTVRSK</sequence>
<dbReference type="Pfam" id="PF14240">
    <property type="entry name" value="YHYH"/>
    <property type="match status" value="1"/>
</dbReference>
<organism evidence="2 3">
    <name type="scientific">Prochlorococcus phage P-SSM7</name>
    <dbReference type="NCBI Taxonomy" id="445688"/>
    <lineage>
        <taxon>Viruses</taxon>
        <taxon>Duplodnaviria</taxon>
        <taxon>Heunggongvirae</taxon>
        <taxon>Uroviricota</taxon>
        <taxon>Caudoviricetes</taxon>
        <taxon>Pantevenvirales</taxon>
        <taxon>Kyanoviridae</taxon>
        <taxon>Palaemonvirus</taxon>
        <taxon>Palaemonvirus pssm7</taxon>
    </lineage>
</organism>
<keyword evidence="3" id="KW-1185">Reference proteome</keyword>
<dbReference type="KEGG" id="vg:10329513"/>
<proteinExistence type="predicted"/>
<evidence type="ECO:0000259" key="1">
    <source>
        <dbReference type="Pfam" id="PF14240"/>
    </source>
</evidence>
<dbReference type="Proteomes" id="UP000006532">
    <property type="component" value="Segment"/>
</dbReference>
<name>E3SNL0_9CAUD</name>
<evidence type="ECO:0000313" key="2">
    <source>
        <dbReference type="EMBL" id="ADO99011.1"/>
    </source>
</evidence>
<accession>E3SNL0</accession>
<protein>
    <recommendedName>
        <fullName evidence="1">YHYH domain-containing protein</fullName>
    </recommendedName>
</protein>
<dbReference type="GeneID" id="10329513"/>
<evidence type="ECO:0000313" key="3">
    <source>
        <dbReference type="Proteomes" id="UP000006532"/>
    </source>
</evidence>
<feature type="domain" description="YHYH" evidence="1">
    <location>
        <begin position="679"/>
        <end position="722"/>
    </location>
</feature>
<dbReference type="InterPro" id="IPR025924">
    <property type="entry name" value="YHYH_dom"/>
</dbReference>
<dbReference type="EMBL" id="GU071103">
    <property type="protein sequence ID" value="ADO99011.1"/>
    <property type="molecule type" value="Genomic_DNA"/>
</dbReference>
<gene>
    <name evidence="2" type="ORF">PSSM7_092</name>
</gene>
<reference evidence="2 3" key="1">
    <citation type="journal article" date="2010" name="Environ. Microbiol.">
        <title>Genomic analysis of oceanic cyanobacterial myoviruses compared with T4-like myoviruses from diverse hosts and environments.</title>
        <authorList>
            <person name="Sullivan M.B."/>
            <person name="Huang K.H."/>
            <person name="Ignacio-Espinoza J.C."/>
            <person name="Berlin A.M."/>
            <person name="Kelly L."/>
            <person name="Weigele P.R."/>
            <person name="DeFrancesco A.S."/>
            <person name="Kern S.E."/>
            <person name="Thompson L.R."/>
            <person name="Young S."/>
            <person name="Yandava C."/>
            <person name="Fu R."/>
            <person name="Krastins B."/>
            <person name="Chase M."/>
            <person name="Sarracino D."/>
            <person name="Osburne M.S."/>
            <person name="Henn M.R."/>
            <person name="Chisholm S.W."/>
        </authorList>
    </citation>
    <scope>NUCLEOTIDE SEQUENCE [LARGE SCALE GENOMIC DNA]</scope>
    <source>
        <strain evidence="2">NATL1A-15</strain>
    </source>
</reference>